<organism evidence="2 3">
    <name type="scientific">Lutzomyia longipalpis</name>
    <name type="common">Sand fly</name>
    <dbReference type="NCBI Taxonomy" id="7200"/>
    <lineage>
        <taxon>Eukaryota</taxon>
        <taxon>Metazoa</taxon>
        <taxon>Ecdysozoa</taxon>
        <taxon>Arthropoda</taxon>
        <taxon>Hexapoda</taxon>
        <taxon>Insecta</taxon>
        <taxon>Pterygota</taxon>
        <taxon>Neoptera</taxon>
        <taxon>Endopterygota</taxon>
        <taxon>Diptera</taxon>
        <taxon>Nematocera</taxon>
        <taxon>Psychodoidea</taxon>
        <taxon>Psychodidae</taxon>
        <taxon>Lutzomyia</taxon>
        <taxon>Lutzomyia</taxon>
    </lineage>
</organism>
<dbReference type="Pfam" id="PF13460">
    <property type="entry name" value="NAD_binding_10"/>
    <property type="match status" value="1"/>
</dbReference>
<evidence type="ECO:0000259" key="1">
    <source>
        <dbReference type="Pfam" id="PF13460"/>
    </source>
</evidence>
<keyword evidence="3" id="KW-1185">Reference proteome</keyword>
<feature type="domain" description="NAD(P)-binding" evidence="1">
    <location>
        <begin position="8"/>
        <end position="202"/>
    </location>
</feature>
<dbReference type="Gene3D" id="3.40.50.720">
    <property type="entry name" value="NAD(P)-binding Rossmann-like Domain"/>
    <property type="match status" value="1"/>
</dbReference>
<dbReference type="GO" id="GO:0042602">
    <property type="term" value="F:riboflavin reductase (NADPH) activity"/>
    <property type="evidence" value="ECO:0007669"/>
    <property type="project" value="TreeGrafter"/>
</dbReference>
<name>A0A1B0CGM4_LUTLO</name>
<protein>
    <recommendedName>
        <fullName evidence="1">NAD(P)-binding domain-containing protein</fullName>
    </recommendedName>
</protein>
<sequence length="218" mass="24701">MQKLAIFGGTGMTGQCVVDHALRKGLKLRLLVRVMKTVPNTFRDKVEIILGDVTDYTKVQEVIQGTNGVVVVLGTRNDLEPTTVLSTGTENIVKAMKEASIQKLSICLSSFLFYDPEKVPTIFEHINKEHKRMLDIVKELINYPESFALYLKEHCVYDFCLFVFPLRTDEPSAEFQVLQDKSPGRTISKLDLGKFLIDCLTQEQYIRRVLGIATVKRS</sequence>
<dbReference type="EMBL" id="AJWK01011468">
    <property type="status" value="NOT_ANNOTATED_CDS"/>
    <property type="molecule type" value="Genomic_DNA"/>
</dbReference>
<reference evidence="2" key="1">
    <citation type="submission" date="2020-05" db="UniProtKB">
        <authorList>
            <consortium name="EnsemblMetazoa"/>
        </authorList>
    </citation>
    <scope>IDENTIFICATION</scope>
    <source>
        <strain evidence="2">Jacobina</strain>
    </source>
</reference>
<evidence type="ECO:0000313" key="2">
    <source>
        <dbReference type="EnsemblMetazoa" id="LLOJ003587-PA"/>
    </source>
</evidence>
<dbReference type="VEuPathDB" id="VectorBase:LLOJ003587"/>
<dbReference type="GO" id="GO:0004074">
    <property type="term" value="F:biliverdin reductase [NAD(P)H] activity"/>
    <property type="evidence" value="ECO:0007669"/>
    <property type="project" value="TreeGrafter"/>
</dbReference>
<dbReference type="InterPro" id="IPR036291">
    <property type="entry name" value="NAD(P)-bd_dom_sf"/>
</dbReference>
<dbReference type="InterPro" id="IPR016040">
    <property type="entry name" value="NAD(P)-bd_dom"/>
</dbReference>
<dbReference type="PANTHER" id="PTHR43355">
    <property type="entry name" value="FLAVIN REDUCTASE (NADPH)"/>
    <property type="match status" value="1"/>
</dbReference>
<dbReference type="EnsemblMetazoa" id="LLOJ003587-RA">
    <property type="protein sequence ID" value="LLOJ003587-PA"/>
    <property type="gene ID" value="LLOJ003587"/>
</dbReference>
<dbReference type="VEuPathDB" id="VectorBase:LLONM1_010391"/>
<dbReference type="InterPro" id="IPR051606">
    <property type="entry name" value="Polyketide_Oxido-like"/>
</dbReference>
<dbReference type="Proteomes" id="UP000092461">
    <property type="component" value="Unassembled WGS sequence"/>
</dbReference>
<evidence type="ECO:0000313" key="3">
    <source>
        <dbReference type="Proteomes" id="UP000092461"/>
    </source>
</evidence>
<dbReference type="PANTHER" id="PTHR43355:SF2">
    <property type="entry name" value="FLAVIN REDUCTASE (NADPH)"/>
    <property type="match status" value="1"/>
</dbReference>
<dbReference type="AlphaFoldDB" id="A0A1B0CGM4"/>
<proteinExistence type="predicted"/>
<accession>A0A1B0CGM4</accession>
<dbReference type="SUPFAM" id="SSF51735">
    <property type="entry name" value="NAD(P)-binding Rossmann-fold domains"/>
    <property type="match status" value="1"/>
</dbReference>